<name>X7F956_9RHOB</name>
<keyword evidence="3" id="KW-1185">Reference proteome</keyword>
<dbReference type="OrthoDB" id="9799456at2"/>
<proteinExistence type="predicted"/>
<evidence type="ECO:0000313" key="3">
    <source>
        <dbReference type="Proteomes" id="UP000023430"/>
    </source>
</evidence>
<feature type="transmembrane region" description="Helical" evidence="1">
    <location>
        <begin position="58"/>
        <end position="80"/>
    </location>
</feature>
<keyword evidence="1" id="KW-0472">Membrane</keyword>
<dbReference type="EMBL" id="JAME01000009">
    <property type="protein sequence ID" value="ETX29432.1"/>
    <property type="molecule type" value="Genomic_DNA"/>
</dbReference>
<keyword evidence="1" id="KW-1133">Transmembrane helix</keyword>
<dbReference type="PATRIC" id="fig|1449351.3.peg.1511"/>
<dbReference type="Proteomes" id="UP000023430">
    <property type="component" value="Unassembled WGS sequence"/>
</dbReference>
<dbReference type="AlphaFoldDB" id="X7F956"/>
<organism evidence="2 3">
    <name type="scientific">Roseivivax isoporae LMG 25204</name>
    <dbReference type="NCBI Taxonomy" id="1449351"/>
    <lineage>
        <taxon>Bacteria</taxon>
        <taxon>Pseudomonadati</taxon>
        <taxon>Pseudomonadota</taxon>
        <taxon>Alphaproteobacteria</taxon>
        <taxon>Rhodobacterales</taxon>
        <taxon>Roseobacteraceae</taxon>
        <taxon>Roseivivax</taxon>
    </lineage>
</organism>
<accession>X7F956</accession>
<gene>
    <name evidence="2" type="ORF">RISW2_23135</name>
</gene>
<dbReference type="InterPro" id="IPR009325">
    <property type="entry name" value="DUF983"/>
</dbReference>
<feature type="transmembrane region" description="Helical" evidence="1">
    <location>
        <begin position="87"/>
        <end position="106"/>
    </location>
</feature>
<dbReference type="STRING" id="1449351.RISW2_23135"/>
<reference evidence="2 3" key="1">
    <citation type="submission" date="2014-01" db="EMBL/GenBank/DDBJ databases">
        <title>Roseivivax isoporae LMG 25204 Genome Sequencing.</title>
        <authorList>
            <person name="Lai Q."/>
            <person name="Li G."/>
            <person name="Shao Z."/>
        </authorList>
    </citation>
    <scope>NUCLEOTIDE SEQUENCE [LARGE SCALE GENOMIC DNA]</scope>
    <source>
        <strain evidence="2 3">LMG 25204</strain>
    </source>
</reference>
<dbReference type="Pfam" id="PF06170">
    <property type="entry name" value="DUF983"/>
    <property type="match status" value="1"/>
</dbReference>
<sequence>MTTDDDPRDARLAMRRGLLGRCPNCGTGRLFEGYLGVAARCAACGEPLGAYKTADAPAFFTISIVGLLLIPLFGIGFAVFRPEPVVLLLWITGITLVLTFALLRLIKGATVGYFWAQKERDRGS</sequence>
<evidence type="ECO:0000256" key="1">
    <source>
        <dbReference type="SAM" id="Phobius"/>
    </source>
</evidence>
<dbReference type="eggNOG" id="COG5349">
    <property type="taxonomic scope" value="Bacteria"/>
</dbReference>
<comment type="caution">
    <text evidence="2">The sequence shown here is derived from an EMBL/GenBank/DDBJ whole genome shotgun (WGS) entry which is preliminary data.</text>
</comment>
<protein>
    <submittedName>
        <fullName evidence="2">Cytochrome C oxidase subunit III</fullName>
    </submittedName>
</protein>
<keyword evidence="1" id="KW-0812">Transmembrane</keyword>
<evidence type="ECO:0000313" key="2">
    <source>
        <dbReference type="EMBL" id="ETX29432.1"/>
    </source>
</evidence>
<dbReference type="RefSeq" id="WP_043768657.1">
    <property type="nucleotide sequence ID" value="NZ_JAME01000009.1"/>
</dbReference>